<dbReference type="InterPro" id="IPR013087">
    <property type="entry name" value="Znf_C2H2_type"/>
</dbReference>
<dbReference type="Gene3D" id="3.30.160.60">
    <property type="entry name" value="Classic Zinc Finger"/>
    <property type="match status" value="5"/>
</dbReference>
<accession>A0ABM3MAS8</accession>
<evidence type="ECO:0000256" key="5">
    <source>
        <dbReference type="ARBA" id="ARBA00022833"/>
    </source>
</evidence>
<feature type="domain" description="C2H2-type" evidence="8">
    <location>
        <begin position="211"/>
        <end position="239"/>
    </location>
</feature>
<dbReference type="PANTHER" id="PTHR24381">
    <property type="entry name" value="ZINC FINGER PROTEIN"/>
    <property type="match status" value="1"/>
</dbReference>
<dbReference type="GeneID" id="113520923"/>
<organism evidence="9 10">
    <name type="scientific">Galleria mellonella</name>
    <name type="common">Greater wax moth</name>
    <dbReference type="NCBI Taxonomy" id="7137"/>
    <lineage>
        <taxon>Eukaryota</taxon>
        <taxon>Metazoa</taxon>
        <taxon>Ecdysozoa</taxon>
        <taxon>Arthropoda</taxon>
        <taxon>Hexapoda</taxon>
        <taxon>Insecta</taxon>
        <taxon>Pterygota</taxon>
        <taxon>Neoptera</taxon>
        <taxon>Endopterygota</taxon>
        <taxon>Lepidoptera</taxon>
        <taxon>Glossata</taxon>
        <taxon>Ditrysia</taxon>
        <taxon>Pyraloidea</taxon>
        <taxon>Pyralidae</taxon>
        <taxon>Galleriinae</taxon>
        <taxon>Galleria</taxon>
    </lineage>
</organism>
<dbReference type="PANTHER" id="PTHR24381:SF393">
    <property type="entry name" value="CHROMATIN-LINKED ADAPTOR FOR MSL PROTEINS, ISOFORM B"/>
    <property type="match status" value="1"/>
</dbReference>
<evidence type="ECO:0000256" key="6">
    <source>
        <dbReference type="ARBA" id="ARBA00023242"/>
    </source>
</evidence>
<dbReference type="Proteomes" id="UP001652740">
    <property type="component" value="Unplaced"/>
</dbReference>
<evidence type="ECO:0000256" key="2">
    <source>
        <dbReference type="ARBA" id="ARBA00022723"/>
    </source>
</evidence>
<feature type="domain" description="C2H2-type" evidence="8">
    <location>
        <begin position="238"/>
        <end position="264"/>
    </location>
</feature>
<dbReference type="SUPFAM" id="SSF57667">
    <property type="entry name" value="beta-beta-alpha zinc fingers"/>
    <property type="match status" value="4"/>
</dbReference>
<evidence type="ECO:0000313" key="9">
    <source>
        <dbReference type="Proteomes" id="UP001652740"/>
    </source>
</evidence>
<sequence length="264" mass="31100">MKFDVEYLNLEQQLADIEKKRKSEKYSKMKYKCQSCGIGFLTMDVFKEHELRHKETAGPNKCIVCNLRFKSQDVLSQHSLAHRRKFTCRICSNTYKRWSHCVAHRYKCGGIVEYVACDTCKKIFGDCDRRFSSKQRLTVHLRSHTGSKPFSCGQCSRKFSTNSALKSHLFTHTEDKQFYCVECDTRYKTKKGLRRHFMESTRHVVKESIVFTCPDCTKKFSTKKLLETHINISHMNTYRCDLCNKMFSNNTNLRKHIRCIHTVV</sequence>
<evidence type="ECO:0000256" key="1">
    <source>
        <dbReference type="ARBA" id="ARBA00004123"/>
    </source>
</evidence>
<name>A0ABM3MAS8_GALME</name>
<dbReference type="InterPro" id="IPR036236">
    <property type="entry name" value="Znf_C2H2_sf"/>
</dbReference>
<evidence type="ECO:0000256" key="7">
    <source>
        <dbReference type="PROSITE-ProRule" id="PRU00042"/>
    </source>
</evidence>
<feature type="domain" description="C2H2-type" evidence="8">
    <location>
        <begin position="118"/>
        <end position="149"/>
    </location>
</feature>
<proteinExistence type="predicted"/>
<keyword evidence="4 7" id="KW-0863">Zinc-finger</keyword>
<keyword evidence="5" id="KW-0862">Zinc</keyword>
<evidence type="ECO:0000259" key="8">
    <source>
        <dbReference type="PROSITE" id="PS50157"/>
    </source>
</evidence>
<dbReference type="Pfam" id="PF13912">
    <property type="entry name" value="zf-C2H2_6"/>
    <property type="match status" value="1"/>
</dbReference>
<dbReference type="SMART" id="SM00355">
    <property type="entry name" value="ZnF_C2H2"/>
    <property type="match status" value="8"/>
</dbReference>
<comment type="subcellular location">
    <subcellularLocation>
        <location evidence="1">Nucleus</location>
    </subcellularLocation>
</comment>
<keyword evidence="6" id="KW-0539">Nucleus</keyword>
<reference evidence="10" key="1">
    <citation type="submission" date="2025-08" db="UniProtKB">
        <authorList>
            <consortium name="RefSeq"/>
        </authorList>
    </citation>
    <scope>IDENTIFICATION</scope>
    <source>
        <tissue evidence="10">Whole larvae</tissue>
    </source>
</reference>
<keyword evidence="3" id="KW-0677">Repeat</keyword>
<gene>
    <name evidence="10" type="primary">LOC113520923</name>
</gene>
<dbReference type="Pfam" id="PF00096">
    <property type="entry name" value="zf-C2H2"/>
    <property type="match status" value="4"/>
</dbReference>
<evidence type="ECO:0000313" key="10">
    <source>
        <dbReference type="RefSeq" id="XP_052748224.1"/>
    </source>
</evidence>
<dbReference type="RefSeq" id="XP_052748224.1">
    <property type="nucleotide sequence ID" value="XM_052892264.1"/>
</dbReference>
<evidence type="ECO:0000256" key="4">
    <source>
        <dbReference type="ARBA" id="ARBA00022771"/>
    </source>
</evidence>
<feature type="domain" description="C2H2-type" evidence="8">
    <location>
        <begin position="150"/>
        <end position="177"/>
    </location>
</feature>
<keyword evidence="2" id="KW-0479">Metal-binding</keyword>
<keyword evidence="9" id="KW-1185">Reference proteome</keyword>
<protein>
    <submittedName>
        <fullName evidence="10">Gastrula zinc finger protein XlCGF49.1-like isoform X2</fullName>
    </submittedName>
</protein>
<dbReference type="PROSITE" id="PS00028">
    <property type="entry name" value="ZINC_FINGER_C2H2_1"/>
    <property type="match status" value="4"/>
</dbReference>
<evidence type="ECO:0000256" key="3">
    <source>
        <dbReference type="ARBA" id="ARBA00022737"/>
    </source>
</evidence>
<feature type="domain" description="C2H2-type" evidence="8">
    <location>
        <begin position="31"/>
        <end position="53"/>
    </location>
</feature>
<dbReference type="PROSITE" id="PS50157">
    <property type="entry name" value="ZINC_FINGER_C2H2_2"/>
    <property type="match status" value="5"/>
</dbReference>